<dbReference type="PROSITE" id="PS50045">
    <property type="entry name" value="SIGMA54_INTERACT_4"/>
    <property type="match status" value="1"/>
</dbReference>
<dbReference type="EMBL" id="JAHESC010000007">
    <property type="protein sequence ID" value="MBT1686300.1"/>
    <property type="molecule type" value="Genomic_DNA"/>
</dbReference>
<dbReference type="InterPro" id="IPR029016">
    <property type="entry name" value="GAF-like_dom_sf"/>
</dbReference>
<feature type="domain" description="Sigma-54 factor interaction" evidence="6">
    <location>
        <begin position="540"/>
        <end position="769"/>
    </location>
</feature>
<dbReference type="GO" id="GO:0005524">
    <property type="term" value="F:ATP binding"/>
    <property type="evidence" value="ECO:0007669"/>
    <property type="project" value="UniProtKB-KW"/>
</dbReference>
<evidence type="ECO:0000259" key="6">
    <source>
        <dbReference type="PROSITE" id="PS50045"/>
    </source>
</evidence>
<sequence length="852" mass="94865">MQWDILHSINKEIVPIRSKEEMLLFISSTLKKYIVFESGFILRHNQQTGHYWSYIFQKTEEQHIAGFLAGSFAAVGNRDARQLLAEDDSVITGTGGKDFIALKLLEGDVLIGWLVLLFAENRPVLPETSRLLQEISCSVSMTTANIIAREEIGRREQETSLLLSLSNDLAAVKNRQELVKVVNGQIKQLFPVEELGFFTIEEGGEAYRFFVIAICEKITDHPDLKKTLAEKFDVHDPLFNEIMQSKGPVVYDVAALAARSGMPYYVTFWRDTGIGQMVISALRAGGTDIGAVLFIVKKGAAFDLAGTLLQGVCSQLALAVSNIVANETVRERELEKAKLLEFSNAVASVRDKEVLGKILRVHLKELFDIDDYVIHALSKDKKTHRPVLFDPAADFAAHPDFAKLIDTDTGVQDGIFNTILEADDIVIFDVTKWFTSPAPPTYSRAAESVGLRTMAGVAIRLGRENIAVMNFRWNDNLAFSIPRPLFKGICSQIAITLSNLMANEEVNRQLTEIGRYREQLEEEKIYLKEELSTTQNWSEIIGGSGAIQQVFRLVSQVGPTDSTVLLLGETGTGKELIARAIHAASPRKNKLMVKINCAALPAGLIESELFGHERGSFTGAVERRIGKFELADKGTLFLDEIGEMPVELQVKLLRALQEKEIERLGGKATIKVNVRVIAATNRNLEKMMAEGKFRADLYYRLNIFPIHLPPLRERKEDIAALALHFVKRFSRKSGKPITSLSGKVLAEMKKYSWPGNIRELEHVVERSVLLTLGQTIKDIHLSSPANVADPPVEADFKIQSIFDNEKEYILKVLQRVNGRIAGEGGAADLLGIPPSTLSSRMKKLGIRRQFQG</sequence>
<dbReference type="InterPro" id="IPR027417">
    <property type="entry name" value="P-loop_NTPase"/>
</dbReference>
<dbReference type="InterPro" id="IPR058031">
    <property type="entry name" value="AAA_lid_NorR"/>
</dbReference>
<dbReference type="InterPro" id="IPR009057">
    <property type="entry name" value="Homeodomain-like_sf"/>
</dbReference>
<dbReference type="InterPro" id="IPR002078">
    <property type="entry name" value="Sigma_54_int"/>
</dbReference>
<dbReference type="GO" id="GO:0006355">
    <property type="term" value="P:regulation of DNA-templated transcription"/>
    <property type="evidence" value="ECO:0007669"/>
    <property type="project" value="InterPro"/>
</dbReference>
<dbReference type="PROSITE" id="PS00675">
    <property type="entry name" value="SIGMA54_INTERACT_1"/>
    <property type="match status" value="1"/>
</dbReference>
<dbReference type="PANTHER" id="PTHR32071">
    <property type="entry name" value="TRANSCRIPTIONAL REGULATORY PROTEIN"/>
    <property type="match status" value="1"/>
</dbReference>
<comment type="caution">
    <text evidence="7">The sequence shown here is derived from an EMBL/GenBank/DDBJ whole genome shotgun (WGS) entry which is preliminary data.</text>
</comment>
<dbReference type="InterPro" id="IPR002197">
    <property type="entry name" value="HTH_Fis"/>
</dbReference>
<keyword evidence="1" id="KW-0547">Nucleotide-binding</keyword>
<proteinExistence type="predicted"/>
<evidence type="ECO:0000313" key="8">
    <source>
        <dbReference type="Proteomes" id="UP001319180"/>
    </source>
</evidence>
<evidence type="ECO:0000313" key="7">
    <source>
        <dbReference type="EMBL" id="MBT1686300.1"/>
    </source>
</evidence>
<dbReference type="Gene3D" id="3.30.450.40">
    <property type="match status" value="2"/>
</dbReference>
<organism evidence="7 8">
    <name type="scientific">Dawidia soli</name>
    <dbReference type="NCBI Taxonomy" id="2782352"/>
    <lineage>
        <taxon>Bacteria</taxon>
        <taxon>Pseudomonadati</taxon>
        <taxon>Bacteroidota</taxon>
        <taxon>Cytophagia</taxon>
        <taxon>Cytophagales</taxon>
        <taxon>Chryseotaleaceae</taxon>
        <taxon>Dawidia</taxon>
    </lineage>
</organism>
<dbReference type="PROSITE" id="PS00676">
    <property type="entry name" value="SIGMA54_INTERACT_2"/>
    <property type="match status" value="1"/>
</dbReference>
<reference evidence="7 8" key="1">
    <citation type="submission" date="2021-05" db="EMBL/GenBank/DDBJ databases">
        <title>A Polyphasic approach of four new species of the genus Ohtaekwangia: Ohtaekwangia histidinii sp. nov., Ohtaekwangia cretensis sp. nov., Ohtaekwangia indiensis sp. nov., Ohtaekwangia reichenbachii sp. nov. from diverse environment.</title>
        <authorList>
            <person name="Octaviana S."/>
        </authorList>
    </citation>
    <scope>NUCLEOTIDE SEQUENCE [LARGE SCALE GENOMIC DNA]</scope>
    <source>
        <strain evidence="7 8">PWU37</strain>
    </source>
</reference>
<dbReference type="SUPFAM" id="SSF55781">
    <property type="entry name" value="GAF domain-like"/>
    <property type="match status" value="1"/>
</dbReference>
<evidence type="ECO:0000256" key="3">
    <source>
        <dbReference type="ARBA" id="ARBA00023015"/>
    </source>
</evidence>
<dbReference type="AlphaFoldDB" id="A0AAP2GHD4"/>
<dbReference type="InterPro" id="IPR025662">
    <property type="entry name" value="Sigma_54_int_dom_ATP-bd_1"/>
</dbReference>
<accession>A0AAP2GHD4</accession>
<dbReference type="Pfam" id="PF02954">
    <property type="entry name" value="HTH_8"/>
    <property type="match status" value="1"/>
</dbReference>
<dbReference type="SUPFAM" id="SSF46689">
    <property type="entry name" value="Homeodomain-like"/>
    <property type="match status" value="1"/>
</dbReference>
<evidence type="ECO:0000256" key="4">
    <source>
        <dbReference type="ARBA" id="ARBA00023125"/>
    </source>
</evidence>
<dbReference type="Gene3D" id="3.40.50.300">
    <property type="entry name" value="P-loop containing nucleotide triphosphate hydrolases"/>
    <property type="match status" value="1"/>
</dbReference>
<dbReference type="FunFam" id="3.40.50.300:FF:000006">
    <property type="entry name" value="DNA-binding transcriptional regulator NtrC"/>
    <property type="match status" value="1"/>
</dbReference>
<gene>
    <name evidence="7" type="ORF">KK078_07025</name>
</gene>
<name>A0AAP2GHD4_9BACT</name>
<dbReference type="Pfam" id="PF00158">
    <property type="entry name" value="Sigma54_activat"/>
    <property type="match status" value="1"/>
</dbReference>
<keyword evidence="2" id="KW-0067">ATP-binding</keyword>
<dbReference type="Pfam" id="PF25601">
    <property type="entry name" value="AAA_lid_14"/>
    <property type="match status" value="1"/>
</dbReference>
<evidence type="ECO:0000256" key="1">
    <source>
        <dbReference type="ARBA" id="ARBA00022741"/>
    </source>
</evidence>
<evidence type="ECO:0000256" key="2">
    <source>
        <dbReference type="ARBA" id="ARBA00022840"/>
    </source>
</evidence>
<protein>
    <submittedName>
        <fullName evidence="7">Sigma 54-interacting transcriptional regulator</fullName>
    </submittedName>
</protein>
<keyword evidence="5" id="KW-0804">Transcription</keyword>
<dbReference type="Gene3D" id="1.10.8.60">
    <property type="match status" value="1"/>
</dbReference>
<dbReference type="PANTHER" id="PTHR32071:SF123">
    <property type="entry name" value="DNA-BINDING TRANSCRIPTIONAL ACTIVATOR HYFR-RELATED"/>
    <property type="match status" value="1"/>
</dbReference>
<dbReference type="InterPro" id="IPR025944">
    <property type="entry name" value="Sigma_54_int_dom_CS"/>
</dbReference>
<evidence type="ECO:0000256" key="5">
    <source>
        <dbReference type="ARBA" id="ARBA00023163"/>
    </source>
</evidence>
<dbReference type="Gene3D" id="1.10.10.60">
    <property type="entry name" value="Homeodomain-like"/>
    <property type="match status" value="1"/>
</dbReference>
<dbReference type="PROSITE" id="PS00688">
    <property type="entry name" value="SIGMA54_INTERACT_3"/>
    <property type="match status" value="1"/>
</dbReference>
<keyword evidence="4" id="KW-0238">DNA-binding</keyword>
<dbReference type="CDD" id="cd00009">
    <property type="entry name" value="AAA"/>
    <property type="match status" value="1"/>
</dbReference>
<dbReference type="GO" id="GO:0043565">
    <property type="term" value="F:sequence-specific DNA binding"/>
    <property type="evidence" value="ECO:0007669"/>
    <property type="project" value="InterPro"/>
</dbReference>
<keyword evidence="3" id="KW-0805">Transcription regulation</keyword>
<dbReference type="InterPro" id="IPR003593">
    <property type="entry name" value="AAA+_ATPase"/>
</dbReference>
<dbReference type="SMART" id="SM00382">
    <property type="entry name" value="AAA"/>
    <property type="match status" value="1"/>
</dbReference>
<keyword evidence="8" id="KW-1185">Reference proteome</keyword>
<dbReference type="Proteomes" id="UP001319180">
    <property type="component" value="Unassembled WGS sequence"/>
</dbReference>
<dbReference type="InterPro" id="IPR025943">
    <property type="entry name" value="Sigma_54_int_dom_ATP-bd_2"/>
</dbReference>
<dbReference type="SUPFAM" id="SSF52540">
    <property type="entry name" value="P-loop containing nucleoside triphosphate hydrolases"/>
    <property type="match status" value="1"/>
</dbReference>